<dbReference type="InterPro" id="IPR023058">
    <property type="entry name" value="PPIase_PpiC_CS"/>
</dbReference>
<evidence type="ECO:0000256" key="6">
    <source>
        <dbReference type="PROSITE-ProRule" id="PRU00278"/>
    </source>
</evidence>
<dbReference type="STRING" id="1122619.GCA_000373745_00660"/>
<name>A0A378XBZ3_9BURK</name>
<evidence type="ECO:0000313" key="12">
    <source>
        <dbReference type="Proteomes" id="UP000594903"/>
    </source>
</evidence>
<evidence type="ECO:0000313" key="11">
    <source>
        <dbReference type="Proteomes" id="UP000254603"/>
    </source>
</evidence>
<organism evidence="10 11">
    <name type="scientific">Oligella ureolytica</name>
    <dbReference type="NCBI Taxonomy" id="90244"/>
    <lineage>
        <taxon>Bacteria</taxon>
        <taxon>Pseudomonadati</taxon>
        <taxon>Pseudomonadota</taxon>
        <taxon>Betaproteobacteria</taxon>
        <taxon>Burkholderiales</taxon>
        <taxon>Alcaligenaceae</taxon>
        <taxon>Oligella</taxon>
    </lineage>
</organism>
<dbReference type="PROSITE" id="PS50198">
    <property type="entry name" value="PPIC_PPIASE_2"/>
    <property type="match status" value="1"/>
</dbReference>
<dbReference type="Proteomes" id="UP000254603">
    <property type="component" value="Unassembled WGS sequence"/>
</dbReference>
<gene>
    <name evidence="10" type="primary">cbf2</name>
    <name evidence="9" type="ORF">I6G29_02385</name>
    <name evidence="10" type="ORF">NCTC11997_00526</name>
</gene>
<dbReference type="AlphaFoldDB" id="A0A378XBZ3"/>
<dbReference type="Proteomes" id="UP000594903">
    <property type="component" value="Chromosome"/>
</dbReference>
<accession>A0A378XBZ3</accession>
<keyword evidence="12" id="KW-1185">Reference proteome</keyword>
<feature type="signal peptide" evidence="7">
    <location>
        <begin position="1"/>
        <end position="18"/>
    </location>
</feature>
<evidence type="ECO:0000256" key="7">
    <source>
        <dbReference type="SAM" id="SignalP"/>
    </source>
</evidence>
<dbReference type="PROSITE" id="PS01096">
    <property type="entry name" value="PPIC_PPIASE_1"/>
    <property type="match status" value="1"/>
</dbReference>
<feature type="chain" id="PRO_5016607355" description="peptidylprolyl isomerase" evidence="7">
    <location>
        <begin position="19"/>
        <end position="273"/>
    </location>
</feature>
<dbReference type="SUPFAM" id="SSF54534">
    <property type="entry name" value="FKBP-like"/>
    <property type="match status" value="1"/>
</dbReference>
<evidence type="ECO:0000313" key="9">
    <source>
        <dbReference type="EMBL" id="QPT40476.1"/>
    </source>
</evidence>
<protein>
    <recommendedName>
        <fullName evidence="3">peptidylprolyl isomerase</fullName>
        <ecNumber evidence="3">5.2.1.8</ecNumber>
    </recommendedName>
</protein>
<evidence type="ECO:0000256" key="2">
    <source>
        <dbReference type="ARBA" id="ARBA00007656"/>
    </source>
</evidence>
<sequence>MKRLILAAAVALTFPVYAQNAATVNGQPIPQAEIDTMVRAMASRGMEDTPENRKLILDQLITGEVLSQEAVKQGLDEDPDTRMLIENSRKEILINTLIAKWMEDNTPSDADIDKAYEELVADAKEAKEYNIRHILVADEKKAQDLLKQIKDKKIDFEAAAKENSVDAGSGKQGGNLGWAEADNFVPEFAEAVRNAKVKEIVAEPVQSQFGWHIIEVLDERAVEAPSKEEASPGLKQMVQQEKLQAYVESLREAATVVESEEDKKAEKAEEKAK</sequence>
<dbReference type="PANTHER" id="PTHR47245">
    <property type="entry name" value="PEPTIDYLPROLYL ISOMERASE"/>
    <property type="match status" value="1"/>
</dbReference>
<dbReference type="Pfam" id="PF13616">
    <property type="entry name" value="Rotamase_3"/>
    <property type="match status" value="1"/>
</dbReference>
<evidence type="ECO:0000256" key="3">
    <source>
        <dbReference type="ARBA" id="ARBA00013194"/>
    </source>
</evidence>
<dbReference type="EC" id="5.2.1.8" evidence="3"/>
<evidence type="ECO:0000256" key="4">
    <source>
        <dbReference type="ARBA" id="ARBA00023110"/>
    </source>
</evidence>
<dbReference type="Gene3D" id="3.10.50.40">
    <property type="match status" value="1"/>
</dbReference>
<feature type="domain" description="PpiC" evidence="8">
    <location>
        <begin position="126"/>
        <end position="218"/>
    </location>
</feature>
<evidence type="ECO:0000259" key="8">
    <source>
        <dbReference type="PROSITE" id="PS50198"/>
    </source>
</evidence>
<keyword evidence="7" id="KW-0732">Signal</keyword>
<evidence type="ECO:0000313" key="10">
    <source>
        <dbReference type="EMBL" id="SUA51247.1"/>
    </source>
</evidence>
<evidence type="ECO:0000256" key="1">
    <source>
        <dbReference type="ARBA" id="ARBA00000971"/>
    </source>
</evidence>
<reference evidence="9 12" key="2">
    <citation type="submission" date="2020-12" db="EMBL/GenBank/DDBJ databases">
        <title>FDA dAtabase for Regulatory Grade micrObial Sequences (FDA-ARGOS): Supporting development and validation of Infectious Disease Dx tests.</title>
        <authorList>
            <person name="Sproer C."/>
            <person name="Gronow S."/>
            <person name="Severitt S."/>
            <person name="Schroder I."/>
            <person name="Tallon L."/>
            <person name="Sadzewicz L."/>
            <person name="Zhao X."/>
            <person name="Boylan J."/>
            <person name="Ott S."/>
            <person name="Bowen H."/>
            <person name="Vavikolanu K."/>
            <person name="Mehta A."/>
            <person name="Aluvathingal J."/>
            <person name="Nadendla S."/>
            <person name="Lowell S."/>
            <person name="Myers T."/>
            <person name="Yan Y."/>
            <person name="Sichtig H."/>
        </authorList>
    </citation>
    <scope>NUCLEOTIDE SEQUENCE [LARGE SCALE GENOMIC DNA]</scope>
    <source>
        <strain evidence="9 12">FDAARGOS_872</strain>
    </source>
</reference>
<dbReference type="InterPro" id="IPR027304">
    <property type="entry name" value="Trigger_fact/SurA_dom_sf"/>
</dbReference>
<comment type="similarity">
    <text evidence="2">Belongs to the PpiC/parvulin rotamase family.</text>
</comment>
<dbReference type="SUPFAM" id="SSF109998">
    <property type="entry name" value="Triger factor/SurA peptide-binding domain-like"/>
    <property type="match status" value="1"/>
</dbReference>
<evidence type="ECO:0000256" key="5">
    <source>
        <dbReference type="ARBA" id="ARBA00023235"/>
    </source>
</evidence>
<reference evidence="10 11" key="1">
    <citation type="submission" date="2018-06" db="EMBL/GenBank/DDBJ databases">
        <authorList>
            <consortium name="Pathogen Informatics"/>
            <person name="Doyle S."/>
        </authorList>
    </citation>
    <scope>NUCLEOTIDE SEQUENCE [LARGE SCALE GENOMIC DNA]</scope>
    <source>
        <strain evidence="10 11">NCTC11997</strain>
    </source>
</reference>
<dbReference type="GO" id="GO:0003755">
    <property type="term" value="F:peptidyl-prolyl cis-trans isomerase activity"/>
    <property type="evidence" value="ECO:0007669"/>
    <property type="project" value="UniProtKB-KW"/>
</dbReference>
<comment type="catalytic activity">
    <reaction evidence="1">
        <text>[protein]-peptidylproline (omega=180) = [protein]-peptidylproline (omega=0)</text>
        <dbReference type="Rhea" id="RHEA:16237"/>
        <dbReference type="Rhea" id="RHEA-COMP:10747"/>
        <dbReference type="Rhea" id="RHEA-COMP:10748"/>
        <dbReference type="ChEBI" id="CHEBI:83833"/>
        <dbReference type="ChEBI" id="CHEBI:83834"/>
        <dbReference type="EC" id="5.2.1.8"/>
    </reaction>
</comment>
<dbReference type="InterPro" id="IPR000297">
    <property type="entry name" value="PPIase_PpiC"/>
</dbReference>
<dbReference type="EMBL" id="CP065725">
    <property type="protein sequence ID" value="QPT40476.1"/>
    <property type="molecule type" value="Genomic_DNA"/>
</dbReference>
<keyword evidence="5 6" id="KW-0413">Isomerase</keyword>
<dbReference type="PANTHER" id="PTHR47245:SF2">
    <property type="entry name" value="PEPTIDYL-PROLYL CIS-TRANS ISOMERASE HP_0175-RELATED"/>
    <property type="match status" value="1"/>
</dbReference>
<dbReference type="Gene3D" id="1.10.8.1040">
    <property type="match status" value="1"/>
</dbReference>
<proteinExistence type="inferred from homology"/>
<dbReference type="InterPro" id="IPR046357">
    <property type="entry name" value="PPIase_dom_sf"/>
</dbReference>
<dbReference type="InterPro" id="IPR050245">
    <property type="entry name" value="PrsA_foldase"/>
</dbReference>
<dbReference type="OrthoDB" id="14196at2"/>
<dbReference type="RefSeq" id="WP_018573838.1">
    <property type="nucleotide sequence ID" value="NZ_CP065725.1"/>
</dbReference>
<dbReference type="EMBL" id="UGSB01000001">
    <property type="protein sequence ID" value="SUA51247.1"/>
    <property type="molecule type" value="Genomic_DNA"/>
</dbReference>
<keyword evidence="4 6" id="KW-0697">Rotamase</keyword>